<dbReference type="AlphaFoldDB" id="A0AA38M5P0"/>
<feature type="transmembrane region" description="Helical" evidence="8">
    <location>
        <begin position="339"/>
        <end position="357"/>
    </location>
</feature>
<dbReference type="GO" id="GO:0007635">
    <property type="term" value="P:chemosensory behavior"/>
    <property type="evidence" value="ECO:0007669"/>
    <property type="project" value="TreeGrafter"/>
</dbReference>
<evidence type="ECO:0000313" key="9">
    <source>
        <dbReference type="EMBL" id="KAJ3643974.1"/>
    </source>
</evidence>
<dbReference type="PANTHER" id="PTHR21143:SF104">
    <property type="entry name" value="GUSTATORY RECEPTOR 8A-RELATED"/>
    <property type="match status" value="1"/>
</dbReference>
<keyword evidence="5 8" id="KW-0472">Membrane</keyword>
<dbReference type="PANTHER" id="PTHR21143">
    <property type="entry name" value="INVERTEBRATE GUSTATORY RECEPTOR"/>
    <property type="match status" value="1"/>
</dbReference>
<sequence length="360" mass="41734">MGFKLLRLICKVGRFVASAPSSVQAKHESTCQKCYIVLVFIALCFGLLMTIINNNFYLNDIQMKMLVSYLTEFNLFAFSVYTILVINFWKRGTWCQLMEHLLVIKKRTQKSATKNKKRPYYLGFVLIHVVYIFAEVYISYSWSIPHGWKSYFKKFNVRLIQLYLQMFQKLLIYAILSTLLVRYKRINVLLTSKISRNISIVFLRRNVKTLCRLKKTIDIFVELYGLPIALIVLFTTFEMLNYILFALYYEGNISFANNIFLAVLRLAPTIVGTSTILVMCDSISDESNKIRSLMYEISCMAENLTTKEEQELFELIEYVEENVPIFSAAGYFIIGKATILNIAATVVNFLIVVLQVTNKI</sequence>
<gene>
    <name evidence="9" type="ORF">Zmor_026653</name>
</gene>
<keyword evidence="7 8" id="KW-0807">Transducer</keyword>
<dbReference type="GO" id="GO:0050909">
    <property type="term" value="P:sensory perception of taste"/>
    <property type="evidence" value="ECO:0007669"/>
    <property type="project" value="InterPro"/>
</dbReference>
<comment type="subcellular location">
    <subcellularLocation>
        <location evidence="1 8">Cell membrane</location>
        <topology evidence="1 8">Multi-pass membrane protein</topology>
    </subcellularLocation>
</comment>
<evidence type="ECO:0000256" key="1">
    <source>
        <dbReference type="ARBA" id="ARBA00004651"/>
    </source>
</evidence>
<evidence type="ECO:0000256" key="5">
    <source>
        <dbReference type="ARBA" id="ARBA00023136"/>
    </source>
</evidence>
<protein>
    <recommendedName>
        <fullName evidence="8">Gustatory receptor</fullName>
    </recommendedName>
</protein>
<feature type="transmembrane region" description="Helical" evidence="8">
    <location>
        <begin position="223"/>
        <end position="247"/>
    </location>
</feature>
<keyword evidence="10" id="KW-1185">Reference proteome</keyword>
<comment type="caution">
    <text evidence="9">The sequence shown here is derived from an EMBL/GenBank/DDBJ whole genome shotgun (WGS) entry which is preliminary data.</text>
</comment>
<dbReference type="EMBL" id="JALNTZ010000008">
    <property type="protein sequence ID" value="KAJ3643974.1"/>
    <property type="molecule type" value="Genomic_DNA"/>
</dbReference>
<comment type="function">
    <text evidence="8">Gustatory receptor which mediates acceptance or avoidance behavior, depending on its substrates.</text>
</comment>
<evidence type="ECO:0000256" key="3">
    <source>
        <dbReference type="ARBA" id="ARBA00022692"/>
    </source>
</evidence>
<comment type="caution">
    <text evidence="8">Lacks conserved residue(s) required for the propagation of feature annotation.</text>
</comment>
<evidence type="ECO:0000256" key="2">
    <source>
        <dbReference type="ARBA" id="ARBA00022475"/>
    </source>
</evidence>
<dbReference type="GO" id="GO:0007165">
    <property type="term" value="P:signal transduction"/>
    <property type="evidence" value="ECO:0007669"/>
    <property type="project" value="UniProtKB-KW"/>
</dbReference>
<dbReference type="GO" id="GO:0043025">
    <property type="term" value="C:neuronal cell body"/>
    <property type="evidence" value="ECO:0007669"/>
    <property type="project" value="TreeGrafter"/>
</dbReference>
<dbReference type="GO" id="GO:0005886">
    <property type="term" value="C:plasma membrane"/>
    <property type="evidence" value="ECO:0007669"/>
    <property type="project" value="UniProtKB-SubCell"/>
</dbReference>
<dbReference type="GO" id="GO:0030424">
    <property type="term" value="C:axon"/>
    <property type="evidence" value="ECO:0007669"/>
    <property type="project" value="TreeGrafter"/>
</dbReference>
<feature type="transmembrane region" description="Helical" evidence="8">
    <location>
        <begin position="73"/>
        <end position="89"/>
    </location>
</feature>
<proteinExistence type="inferred from homology"/>
<evidence type="ECO:0000256" key="4">
    <source>
        <dbReference type="ARBA" id="ARBA00022989"/>
    </source>
</evidence>
<reference evidence="9" key="1">
    <citation type="journal article" date="2023" name="G3 (Bethesda)">
        <title>Whole genome assemblies of Zophobas morio and Tenebrio molitor.</title>
        <authorList>
            <person name="Kaur S."/>
            <person name="Stinson S.A."/>
            <person name="diCenzo G.C."/>
        </authorList>
    </citation>
    <scope>NUCLEOTIDE SEQUENCE</scope>
    <source>
        <strain evidence="9">QUZm001</strain>
    </source>
</reference>
<accession>A0AA38M5P0</accession>
<keyword evidence="4 8" id="KW-1133">Transmembrane helix</keyword>
<comment type="similarity">
    <text evidence="8">Belongs to the insect chemoreceptor superfamily. Gustatory receptor (GR) family.</text>
</comment>
<feature type="transmembrane region" description="Helical" evidence="8">
    <location>
        <begin position="120"/>
        <end position="142"/>
    </location>
</feature>
<evidence type="ECO:0000256" key="6">
    <source>
        <dbReference type="ARBA" id="ARBA00023170"/>
    </source>
</evidence>
<keyword evidence="3 8" id="KW-0812">Transmembrane</keyword>
<evidence type="ECO:0000256" key="7">
    <source>
        <dbReference type="ARBA" id="ARBA00023224"/>
    </source>
</evidence>
<dbReference type="GO" id="GO:0008049">
    <property type="term" value="P:male courtship behavior"/>
    <property type="evidence" value="ECO:0007669"/>
    <property type="project" value="TreeGrafter"/>
</dbReference>
<dbReference type="Pfam" id="PF08395">
    <property type="entry name" value="7tm_7"/>
    <property type="match status" value="1"/>
</dbReference>
<organism evidence="9 10">
    <name type="scientific">Zophobas morio</name>
    <dbReference type="NCBI Taxonomy" id="2755281"/>
    <lineage>
        <taxon>Eukaryota</taxon>
        <taxon>Metazoa</taxon>
        <taxon>Ecdysozoa</taxon>
        <taxon>Arthropoda</taxon>
        <taxon>Hexapoda</taxon>
        <taxon>Insecta</taxon>
        <taxon>Pterygota</taxon>
        <taxon>Neoptera</taxon>
        <taxon>Endopterygota</taxon>
        <taxon>Coleoptera</taxon>
        <taxon>Polyphaga</taxon>
        <taxon>Cucujiformia</taxon>
        <taxon>Tenebrionidae</taxon>
        <taxon>Zophobas</taxon>
    </lineage>
</organism>
<evidence type="ECO:0000256" key="8">
    <source>
        <dbReference type="RuleBase" id="RU363108"/>
    </source>
</evidence>
<feature type="transmembrane region" description="Helical" evidence="8">
    <location>
        <begin position="34"/>
        <end position="53"/>
    </location>
</feature>
<dbReference type="GO" id="GO:0030425">
    <property type="term" value="C:dendrite"/>
    <property type="evidence" value="ECO:0007669"/>
    <property type="project" value="TreeGrafter"/>
</dbReference>
<dbReference type="Proteomes" id="UP001168821">
    <property type="component" value="Unassembled WGS sequence"/>
</dbReference>
<evidence type="ECO:0000313" key="10">
    <source>
        <dbReference type="Proteomes" id="UP001168821"/>
    </source>
</evidence>
<dbReference type="InterPro" id="IPR013604">
    <property type="entry name" value="7TM_chemorcpt"/>
</dbReference>
<keyword evidence="6 8" id="KW-0675">Receptor</keyword>
<keyword evidence="2 8" id="KW-1003">Cell membrane</keyword>
<name>A0AA38M5P0_9CUCU</name>
<feature type="transmembrane region" description="Helical" evidence="8">
    <location>
        <begin position="162"/>
        <end position="183"/>
    </location>
</feature>